<name>A0A4V0ZAE0_9BACT</name>
<dbReference type="InterPro" id="IPR009081">
    <property type="entry name" value="PP-bd_ACP"/>
</dbReference>
<keyword evidence="12" id="KW-1185">Reference proteome</keyword>
<dbReference type="PANTHER" id="PTHR20863:SF28">
    <property type="entry name" value="ACYL CARRIER PROTEIN, MITOCHONDRIAL"/>
    <property type="match status" value="1"/>
</dbReference>
<proteinExistence type="predicted"/>
<dbReference type="InterPro" id="IPR003231">
    <property type="entry name" value="ACP"/>
</dbReference>
<keyword evidence="7" id="KW-0249">Electron transport</keyword>
<keyword evidence="4" id="KW-0597">Phosphoprotein</keyword>
<keyword evidence="6" id="KW-0809">Transit peptide</keyword>
<dbReference type="OrthoDB" id="399020at2"/>
<evidence type="ECO:0000256" key="9">
    <source>
        <dbReference type="ARBA" id="ARBA00023160"/>
    </source>
</evidence>
<dbReference type="AlphaFoldDB" id="A0A4V0ZAE0"/>
<keyword evidence="8" id="KW-0443">Lipid metabolism</keyword>
<dbReference type="SUPFAM" id="SSF47336">
    <property type="entry name" value="ACP-like"/>
    <property type="match status" value="1"/>
</dbReference>
<dbReference type="KEGG" id="mphi:EG856_00265"/>
<gene>
    <name evidence="11" type="ORF">EG856_00265</name>
</gene>
<dbReference type="PANTHER" id="PTHR20863">
    <property type="entry name" value="ACYL CARRIER PROTEIN"/>
    <property type="match status" value="1"/>
</dbReference>
<dbReference type="RefSeq" id="WP_130429150.1">
    <property type="nucleotide sequence ID" value="NZ_CP034841.1"/>
</dbReference>
<evidence type="ECO:0000256" key="5">
    <source>
        <dbReference type="ARBA" id="ARBA00022832"/>
    </source>
</evidence>
<evidence type="ECO:0000256" key="8">
    <source>
        <dbReference type="ARBA" id="ARBA00023098"/>
    </source>
</evidence>
<dbReference type="GO" id="GO:0000035">
    <property type="term" value="F:acyl binding"/>
    <property type="evidence" value="ECO:0007669"/>
    <property type="project" value="TreeGrafter"/>
</dbReference>
<evidence type="ECO:0000256" key="4">
    <source>
        <dbReference type="ARBA" id="ARBA00022553"/>
    </source>
</evidence>
<dbReference type="Proteomes" id="UP000289326">
    <property type="component" value="Chromosome"/>
</dbReference>
<reference evidence="11 12" key="1">
    <citation type="submission" date="2019-01" db="EMBL/GenBank/DDBJ databases">
        <title>Complete sequence and annotation of the Mycoplasma phocirhinis strain 852T genome.</title>
        <authorList>
            <person name="Frasca S.Jr."/>
            <person name="Kutish G.F."/>
            <person name="Castellanos Gell J."/>
            <person name="Michaels D.L."/>
            <person name="Brown D.R."/>
        </authorList>
    </citation>
    <scope>NUCLEOTIDE SEQUENCE [LARGE SCALE GENOMIC DNA]</scope>
    <source>
        <strain evidence="11 12">852</strain>
    </source>
</reference>
<evidence type="ECO:0000313" key="11">
    <source>
        <dbReference type="EMBL" id="QBF34372.1"/>
    </source>
</evidence>
<dbReference type="InterPro" id="IPR036736">
    <property type="entry name" value="ACP-like_sf"/>
</dbReference>
<keyword evidence="3" id="KW-0444">Lipid biosynthesis</keyword>
<keyword evidence="1" id="KW-0813">Transport</keyword>
<evidence type="ECO:0000256" key="3">
    <source>
        <dbReference type="ARBA" id="ARBA00022516"/>
    </source>
</evidence>
<evidence type="ECO:0000256" key="2">
    <source>
        <dbReference type="ARBA" id="ARBA00022450"/>
    </source>
</evidence>
<dbReference type="Gene3D" id="1.10.1200.10">
    <property type="entry name" value="ACP-like"/>
    <property type="match status" value="1"/>
</dbReference>
<sequence>MNIKDKVIQRIQKYTKSKVSLDSELKELRIDSLTLAELIFELEEELNIRVSDSQLREIKTIQDVVTLIETTKK</sequence>
<dbReference type="PROSITE" id="PS50075">
    <property type="entry name" value="CARRIER"/>
    <property type="match status" value="1"/>
</dbReference>
<keyword evidence="2" id="KW-0596">Phosphopantetheine</keyword>
<keyword evidence="9" id="KW-0275">Fatty acid biosynthesis</keyword>
<accession>A0A4V0ZAE0</accession>
<feature type="domain" description="Carrier" evidence="10">
    <location>
        <begin position="1"/>
        <end position="72"/>
    </location>
</feature>
<keyword evidence="5" id="KW-0276">Fatty acid metabolism</keyword>
<dbReference type="Pfam" id="PF00550">
    <property type="entry name" value="PP-binding"/>
    <property type="match status" value="1"/>
</dbReference>
<dbReference type="EMBL" id="CP034841">
    <property type="protein sequence ID" value="QBF34372.1"/>
    <property type="molecule type" value="Genomic_DNA"/>
</dbReference>
<protein>
    <submittedName>
        <fullName evidence="11">Acyl carrier protein</fullName>
    </submittedName>
</protein>
<evidence type="ECO:0000256" key="1">
    <source>
        <dbReference type="ARBA" id="ARBA00022448"/>
    </source>
</evidence>
<dbReference type="GO" id="GO:0000036">
    <property type="term" value="F:acyl carrier activity"/>
    <property type="evidence" value="ECO:0007669"/>
    <property type="project" value="TreeGrafter"/>
</dbReference>
<evidence type="ECO:0000256" key="7">
    <source>
        <dbReference type="ARBA" id="ARBA00022982"/>
    </source>
</evidence>
<evidence type="ECO:0000256" key="6">
    <source>
        <dbReference type="ARBA" id="ARBA00022946"/>
    </source>
</evidence>
<organism evidence="11 12">
    <name type="scientific">Mycoplasmopsis phocirhinis</name>
    <dbReference type="NCBI Taxonomy" id="142650"/>
    <lineage>
        <taxon>Bacteria</taxon>
        <taxon>Bacillati</taxon>
        <taxon>Mycoplasmatota</taxon>
        <taxon>Mycoplasmoidales</taxon>
        <taxon>Metamycoplasmataceae</taxon>
        <taxon>Mycoplasmopsis</taxon>
    </lineage>
</organism>
<evidence type="ECO:0000313" key="12">
    <source>
        <dbReference type="Proteomes" id="UP000289326"/>
    </source>
</evidence>
<evidence type="ECO:0000259" key="10">
    <source>
        <dbReference type="PROSITE" id="PS50075"/>
    </source>
</evidence>